<accession>A0A2P2Q133</accession>
<sequence length="78" mass="9231">MFLSYLMPLQFSIKHMQMGFQVPLVLASYWKHLMSHSYLLELFTVSQLFWFFGQLVTQLPPIPSISFPHFGVGRNYLF</sequence>
<dbReference type="AlphaFoldDB" id="A0A2P2Q133"/>
<organism evidence="1">
    <name type="scientific">Rhizophora mucronata</name>
    <name type="common">Asiatic mangrove</name>
    <dbReference type="NCBI Taxonomy" id="61149"/>
    <lineage>
        <taxon>Eukaryota</taxon>
        <taxon>Viridiplantae</taxon>
        <taxon>Streptophyta</taxon>
        <taxon>Embryophyta</taxon>
        <taxon>Tracheophyta</taxon>
        <taxon>Spermatophyta</taxon>
        <taxon>Magnoliopsida</taxon>
        <taxon>eudicotyledons</taxon>
        <taxon>Gunneridae</taxon>
        <taxon>Pentapetalae</taxon>
        <taxon>rosids</taxon>
        <taxon>fabids</taxon>
        <taxon>Malpighiales</taxon>
        <taxon>Rhizophoraceae</taxon>
        <taxon>Rhizophora</taxon>
    </lineage>
</organism>
<evidence type="ECO:0000313" key="1">
    <source>
        <dbReference type="EMBL" id="MBX60677.1"/>
    </source>
</evidence>
<dbReference type="EMBL" id="GGEC01080193">
    <property type="protein sequence ID" value="MBX60677.1"/>
    <property type="molecule type" value="Transcribed_RNA"/>
</dbReference>
<reference evidence="1" key="1">
    <citation type="submission" date="2018-02" db="EMBL/GenBank/DDBJ databases">
        <title>Rhizophora mucronata_Transcriptome.</title>
        <authorList>
            <person name="Meera S.P."/>
            <person name="Sreeshan A."/>
            <person name="Augustine A."/>
        </authorList>
    </citation>
    <scope>NUCLEOTIDE SEQUENCE</scope>
    <source>
        <tissue evidence="1">Leaf</tissue>
    </source>
</reference>
<name>A0A2P2Q133_RHIMU</name>
<protein>
    <submittedName>
        <fullName evidence="1">Uncharacterized protein</fullName>
    </submittedName>
</protein>
<proteinExistence type="predicted"/>